<sequence length="398" mass="41797">MNKSTRLALAAVTALGATSAFATNGDHLIGLGAKARGMGGIGIGLGHGAESALANPAMITEVPATEVSFGGTIFMPDVKYDGGAGYQQSDADLNVIPEVSIAAKINDNFYLGVGMWGTGGMGTDYREDTSGTTMQMVTNLQLMQFGVPVAYTSHGFSVGATAIIQYGALDINYNNGSTVGSGIAQDIAFGYTLGASYDLGEAGINGAKVGFVYKSAITMDYKDQLTNATAPFASAGVTGISSELEQPVEYGAGLSYTLGGHTAAFDYKRIAWSDAKGYKDFGWSDQDVFMVGYEFTSELGQLRAGYNYAKSPIKELDWMSNGGAALNMFNLLGFPATVEQHFTVGGTYHLNETLACDLAIAYAPEVEERFTSATLSGPYEIGSKHSQSSVSMQVTYAF</sequence>
<dbReference type="EMBL" id="CP147920">
    <property type="protein sequence ID" value="XAU15118.1"/>
    <property type="molecule type" value="Genomic_DNA"/>
</dbReference>
<comment type="subcellular location">
    <subcellularLocation>
        <location evidence="1">Cell outer membrane</location>
        <topology evidence="1">Multi-pass membrane protein</topology>
    </subcellularLocation>
</comment>
<keyword evidence="5 8" id="KW-0732">Signal</keyword>
<feature type="chain" id="PRO_5046606906" evidence="8">
    <location>
        <begin position="23"/>
        <end position="398"/>
    </location>
</feature>
<name>A0ABZ3HAM6_9BACT</name>
<evidence type="ECO:0000256" key="7">
    <source>
        <dbReference type="ARBA" id="ARBA00023237"/>
    </source>
</evidence>
<evidence type="ECO:0000256" key="6">
    <source>
        <dbReference type="ARBA" id="ARBA00023136"/>
    </source>
</evidence>
<evidence type="ECO:0000256" key="5">
    <source>
        <dbReference type="ARBA" id="ARBA00022729"/>
    </source>
</evidence>
<dbReference type="RefSeq" id="WP_345972707.1">
    <property type="nucleotide sequence ID" value="NZ_CP147920.1"/>
</dbReference>
<keyword evidence="6" id="KW-0472">Membrane</keyword>
<evidence type="ECO:0000256" key="4">
    <source>
        <dbReference type="ARBA" id="ARBA00022692"/>
    </source>
</evidence>
<dbReference type="Pfam" id="PF03349">
    <property type="entry name" value="Toluene_X"/>
    <property type="match status" value="1"/>
</dbReference>
<keyword evidence="10" id="KW-1185">Reference proteome</keyword>
<reference evidence="9 10" key="1">
    <citation type="submission" date="2024-03" db="EMBL/GenBank/DDBJ databases">
        <title>Sulfurimonas sp. HSL3-1.</title>
        <authorList>
            <person name="Wang S."/>
        </authorList>
    </citation>
    <scope>NUCLEOTIDE SEQUENCE [LARGE SCALE GENOMIC DNA]</scope>
    <source>
        <strain evidence="9 10">HSL3-1</strain>
    </source>
</reference>
<comment type="similarity">
    <text evidence="2">Belongs to the OmpP1/FadL family.</text>
</comment>
<evidence type="ECO:0000256" key="3">
    <source>
        <dbReference type="ARBA" id="ARBA00022452"/>
    </source>
</evidence>
<keyword evidence="3" id="KW-1134">Transmembrane beta strand</keyword>
<dbReference type="Gene3D" id="2.40.160.60">
    <property type="entry name" value="Outer membrane protein transport protein (OMPP1/FadL/TodX)"/>
    <property type="match status" value="1"/>
</dbReference>
<protein>
    <submittedName>
        <fullName evidence="9">Outer membrane protein transport protein</fullName>
    </submittedName>
</protein>
<dbReference type="SUPFAM" id="SSF56935">
    <property type="entry name" value="Porins"/>
    <property type="match status" value="1"/>
</dbReference>
<dbReference type="InterPro" id="IPR005017">
    <property type="entry name" value="OMPP1/FadL/TodX"/>
</dbReference>
<gene>
    <name evidence="9" type="ORF">WCY31_00095</name>
</gene>
<evidence type="ECO:0000256" key="2">
    <source>
        <dbReference type="ARBA" id="ARBA00008163"/>
    </source>
</evidence>
<dbReference type="Proteomes" id="UP001447842">
    <property type="component" value="Chromosome"/>
</dbReference>
<evidence type="ECO:0000256" key="8">
    <source>
        <dbReference type="SAM" id="SignalP"/>
    </source>
</evidence>
<accession>A0ABZ3HAM6</accession>
<dbReference type="PANTHER" id="PTHR35093:SF8">
    <property type="entry name" value="OUTER MEMBRANE PROTEIN NMB0088-RELATED"/>
    <property type="match status" value="1"/>
</dbReference>
<evidence type="ECO:0000256" key="1">
    <source>
        <dbReference type="ARBA" id="ARBA00004571"/>
    </source>
</evidence>
<keyword evidence="4" id="KW-0812">Transmembrane</keyword>
<evidence type="ECO:0000313" key="10">
    <source>
        <dbReference type="Proteomes" id="UP001447842"/>
    </source>
</evidence>
<keyword evidence="7" id="KW-0998">Cell outer membrane</keyword>
<proteinExistence type="inferred from homology"/>
<organism evidence="9 10">
    <name type="scientific">Sulfurimonas diazotrophicus</name>
    <dbReference type="NCBI Taxonomy" id="3131939"/>
    <lineage>
        <taxon>Bacteria</taxon>
        <taxon>Pseudomonadati</taxon>
        <taxon>Campylobacterota</taxon>
        <taxon>Epsilonproteobacteria</taxon>
        <taxon>Campylobacterales</taxon>
        <taxon>Sulfurimonadaceae</taxon>
        <taxon>Sulfurimonas</taxon>
    </lineage>
</organism>
<feature type="signal peptide" evidence="8">
    <location>
        <begin position="1"/>
        <end position="22"/>
    </location>
</feature>
<evidence type="ECO:0000313" key="9">
    <source>
        <dbReference type="EMBL" id="XAU15118.1"/>
    </source>
</evidence>
<dbReference type="PANTHER" id="PTHR35093">
    <property type="entry name" value="OUTER MEMBRANE PROTEIN NMB0088-RELATED"/>
    <property type="match status" value="1"/>
</dbReference>